<evidence type="ECO:0000313" key="2">
    <source>
        <dbReference type="Proteomes" id="UP001428341"/>
    </source>
</evidence>
<sequence length="281" mass="31464">MGILWNIGNGRKVRFWWDGWVTKTQPLIFYAVASVPNNIINKIAAEFVDGNGNWQWGSFDSLPPNNILLRIASFQPPMFERDEDQGLAVSKFEEQKAVWFRVELKYSLWSWLFGSFGSRPHANTHSLIRPRSVVSGIVVPVPTRHYCWSNNLPVKCLSHQLESSPAVFCSNGMELTENLKLCTSKKKFFVSSELKILDVNTEAISFNFSYGLSAAVSARVSNEIGNILYKSAMASLQILAEFIQNSSLTIGTTFVSISAILSSVWTFSSFTTPLDTSNLTK</sequence>
<dbReference type="Proteomes" id="UP001428341">
    <property type="component" value="Unassembled WGS sequence"/>
</dbReference>
<evidence type="ECO:0000313" key="1">
    <source>
        <dbReference type="EMBL" id="KAK9209183.1"/>
    </source>
</evidence>
<name>A0AAP0MGL5_9ROSI</name>
<reference evidence="1 2" key="1">
    <citation type="submission" date="2024-05" db="EMBL/GenBank/DDBJ databases">
        <title>Haplotype-resolved chromosome-level genome assembly of Huyou (Citrus changshanensis).</title>
        <authorList>
            <person name="Miao C."/>
            <person name="Chen W."/>
            <person name="Wu Y."/>
            <person name="Wang L."/>
            <person name="Zhao S."/>
            <person name="Grierson D."/>
            <person name="Xu C."/>
            <person name="Chen K."/>
        </authorList>
    </citation>
    <scope>NUCLEOTIDE SEQUENCE [LARGE SCALE GENOMIC DNA]</scope>
    <source>
        <strain evidence="1">01-14</strain>
        <tissue evidence="1">Leaf</tissue>
    </source>
</reference>
<protein>
    <submittedName>
        <fullName evidence="1">Uncharacterized protein</fullName>
    </submittedName>
</protein>
<organism evidence="1 2">
    <name type="scientific">Citrus x changshan-huyou</name>
    <dbReference type="NCBI Taxonomy" id="2935761"/>
    <lineage>
        <taxon>Eukaryota</taxon>
        <taxon>Viridiplantae</taxon>
        <taxon>Streptophyta</taxon>
        <taxon>Embryophyta</taxon>
        <taxon>Tracheophyta</taxon>
        <taxon>Spermatophyta</taxon>
        <taxon>Magnoliopsida</taxon>
        <taxon>eudicotyledons</taxon>
        <taxon>Gunneridae</taxon>
        <taxon>Pentapetalae</taxon>
        <taxon>rosids</taxon>
        <taxon>malvids</taxon>
        <taxon>Sapindales</taxon>
        <taxon>Rutaceae</taxon>
        <taxon>Aurantioideae</taxon>
        <taxon>Citrus</taxon>
    </lineage>
</organism>
<proteinExistence type="predicted"/>
<gene>
    <name evidence="1" type="ORF">WN944_001547</name>
</gene>
<dbReference type="EMBL" id="JBCGBO010000004">
    <property type="protein sequence ID" value="KAK9209183.1"/>
    <property type="molecule type" value="Genomic_DNA"/>
</dbReference>
<comment type="caution">
    <text evidence="1">The sequence shown here is derived from an EMBL/GenBank/DDBJ whole genome shotgun (WGS) entry which is preliminary data.</text>
</comment>
<dbReference type="AlphaFoldDB" id="A0AAP0MGL5"/>
<accession>A0AAP0MGL5</accession>
<keyword evidence="2" id="KW-1185">Reference proteome</keyword>